<accession>A0A163TFP6</accession>
<evidence type="ECO:0000313" key="4">
    <source>
        <dbReference type="EMBL" id="SAM04362.1"/>
    </source>
</evidence>
<dbReference type="InParanoid" id="A0A163TFP6"/>
<dbReference type="InterPro" id="IPR019318">
    <property type="entry name" value="Gua_nucleotide_exch_fac_Ric8"/>
</dbReference>
<dbReference type="Gene3D" id="1.25.10.10">
    <property type="entry name" value="Leucine-rich Repeat Variant"/>
    <property type="match status" value="1"/>
</dbReference>
<dbReference type="AlphaFoldDB" id="A0A163TFP6"/>
<dbReference type="STRING" id="4829.A0A163TFP6"/>
<dbReference type="InterPro" id="IPR016024">
    <property type="entry name" value="ARM-type_fold"/>
</dbReference>
<comment type="similarity">
    <text evidence="1">Belongs to the synembryn family.</text>
</comment>
<proteinExistence type="inferred from homology"/>
<dbReference type="SUPFAM" id="SSF48371">
    <property type="entry name" value="ARM repeat"/>
    <property type="match status" value="1"/>
</dbReference>
<evidence type="ECO:0000256" key="3">
    <source>
        <dbReference type="ARBA" id="ARBA00023186"/>
    </source>
</evidence>
<dbReference type="PANTHER" id="PTHR12425:SF5">
    <property type="entry name" value="SYNEMBRYN"/>
    <property type="match status" value="1"/>
</dbReference>
<dbReference type="EMBL" id="LT554361">
    <property type="protein sequence ID" value="SAM04362.1"/>
    <property type="molecule type" value="Genomic_DNA"/>
</dbReference>
<dbReference type="Proteomes" id="UP000078561">
    <property type="component" value="Unassembled WGS sequence"/>
</dbReference>
<organism evidence="4">
    <name type="scientific">Absidia glauca</name>
    <name type="common">Pin mould</name>
    <dbReference type="NCBI Taxonomy" id="4829"/>
    <lineage>
        <taxon>Eukaryota</taxon>
        <taxon>Fungi</taxon>
        <taxon>Fungi incertae sedis</taxon>
        <taxon>Mucoromycota</taxon>
        <taxon>Mucoromycotina</taxon>
        <taxon>Mucoromycetes</taxon>
        <taxon>Mucorales</taxon>
        <taxon>Cunninghamellaceae</taxon>
        <taxon>Absidia</taxon>
    </lineage>
</organism>
<keyword evidence="3" id="KW-0143">Chaperone</keyword>
<sequence length="501" mass="55959">MSYTSDYLNVHDDSSRLLPFLSKVQQEIHVLESNQLESLTSYLLADLDTKAQKEWDEQVTTQALLTLKHLGRRVDDCDMLYKKQGFHILIKWTGLLESSQLVDTSASREALKCLANCILLSGDAMKIWLIESKNALCTCVRLLSSDSVSVDIQFLICRLLYLMTCGDGPCIIDTLMELNLATALAKILSKQVDGWLQDTLTYSAANPPYTQQPAMLVCEAFKLQRNVMIALQETKPTSDDSTDSLTIKEEVSERFTASLTPILDILYILPRPTPLPLVPASVVNNALFALNLYTYNLVRAGWYASPRLLPYCTSGRETALNFCVDTLFGVLQDTLVYLMPPISSTNARPTSGLFLPSPSYQTNADEELDRAMALIVSYLISTLTLIEEAGLNHSIVLTDPPLFPRLVKLLSSTRFTQVREMVGELLYSYVDEDANALIALVGYDQAKQTLLAKEGAVPDPPAHSQGTLAEDLFQPAEMTEEEKEREAERLFVMFERVQLQD</sequence>
<reference evidence="4" key="1">
    <citation type="submission" date="2016-04" db="EMBL/GenBank/DDBJ databases">
        <authorList>
            <person name="Evans L.H."/>
            <person name="Alamgir A."/>
            <person name="Owens N."/>
            <person name="Weber N.D."/>
            <person name="Virtaneva K."/>
            <person name="Barbian K."/>
            <person name="Babar A."/>
            <person name="Rosenke K."/>
        </authorList>
    </citation>
    <scope>NUCLEOTIDE SEQUENCE [LARGE SCALE GENOMIC DNA]</scope>
    <source>
        <strain evidence="4">CBS 101.48</strain>
    </source>
</reference>
<evidence type="ECO:0000313" key="5">
    <source>
        <dbReference type="Proteomes" id="UP000078561"/>
    </source>
</evidence>
<dbReference type="GO" id="GO:0001965">
    <property type="term" value="F:G-protein alpha-subunit binding"/>
    <property type="evidence" value="ECO:0007669"/>
    <property type="project" value="TreeGrafter"/>
</dbReference>
<protein>
    <recommendedName>
        <fullName evidence="6">Copper transport protein 86</fullName>
    </recommendedName>
</protein>
<gene>
    <name evidence="4" type="primary">ABSGL_10223.1 scaffold 11814</name>
</gene>
<dbReference type="GO" id="GO:0007186">
    <property type="term" value="P:G protein-coupled receptor signaling pathway"/>
    <property type="evidence" value="ECO:0007669"/>
    <property type="project" value="TreeGrafter"/>
</dbReference>
<dbReference type="GO" id="GO:0005085">
    <property type="term" value="F:guanyl-nucleotide exchange factor activity"/>
    <property type="evidence" value="ECO:0007669"/>
    <property type="project" value="UniProtKB-KW"/>
</dbReference>
<keyword evidence="2" id="KW-0344">Guanine-nucleotide releasing factor</keyword>
<dbReference type="Pfam" id="PF10165">
    <property type="entry name" value="Ric8"/>
    <property type="match status" value="2"/>
</dbReference>
<name>A0A163TFP6_ABSGL</name>
<keyword evidence="5" id="KW-1185">Reference proteome</keyword>
<evidence type="ECO:0008006" key="6">
    <source>
        <dbReference type="Google" id="ProtNLM"/>
    </source>
</evidence>
<dbReference type="InterPro" id="IPR011989">
    <property type="entry name" value="ARM-like"/>
</dbReference>
<dbReference type="GO" id="GO:0005737">
    <property type="term" value="C:cytoplasm"/>
    <property type="evidence" value="ECO:0007669"/>
    <property type="project" value="TreeGrafter"/>
</dbReference>
<dbReference type="OrthoDB" id="2285356at2759"/>
<dbReference type="PANTHER" id="PTHR12425">
    <property type="entry name" value="SYNEMBRYN"/>
    <property type="match status" value="1"/>
</dbReference>
<evidence type="ECO:0000256" key="2">
    <source>
        <dbReference type="ARBA" id="ARBA00022658"/>
    </source>
</evidence>
<evidence type="ECO:0000256" key="1">
    <source>
        <dbReference type="ARBA" id="ARBA00009049"/>
    </source>
</evidence>